<keyword evidence="1" id="KW-0812">Transmembrane</keyword>
<evidence type="ECO:0008006" key="4">
    <source>
        <dbReference type="Google" id="ProtNLM"/>
    </source>
</evidence>
<feature type="transmembrane region" description="Helical" evidence="1">
    <location>
        <begin position="499"/>
        <end position="518"/>
    </location>
</feature>
<comment type="caution">
    <text evidence="2">The sequence shown here is derived from an EMBL/GenBank/DDBJ whole genome shotgun (WGS) entry which is preliminary data.</text>
</comment>
<feature type="transmembrane region" description="Helical" evidence="1">
    <location>
        <begin position="530"/>
        <end position="550"/>
    </location>
</feature>
<protein>
    <recommendedName>
        <fullName evidence="4">Pentapeptide repeat-containing protein</fullName>
    </recommendedName>
</protein>
<dbReference type="EMBL" id="BOPH01000130">
    <property type="protein sequence ID" value="GIJ74160.1"/>
    <property type="molecule type" value="Genomic_DNA"/>
</dbReference>
<dbReference type="Gene3D" id="2.160.20.80">
    <property type="entry name" value="E3 ubiquitin-protein ligase SopA"/>
    <property type="match status" value="2"/>
</dbReference>
<dbReference type="Proteomes" id="UP000635606">
    <property type="component" value="Unassembled WGS sequence"/>
</dbReference>
<proteinExistence type="predicted"/>
<feature type="transmembrane region" description="Helical" evidence="1">
    <location>
        <begin position="473"/>
        <end position="492"/>
    </location>
</feature>
<accession>A0A8J4A5F3</accession>
<organism evidence="2 3">
    <name type="scientific">Virgisporangium ochraceum</name>
    <dbReference type="NCBI Taxonomy" id="65505"/>
    <lineage>
        <taxon>Bacteria</taxon>
        <taxon>Bacillati</taxon>
        <taxon>Actinomycetota</taxon>
        <taxon>Actinomycetes</taxon>
        <taxon>Micromonosporales</taxon>
        <taxon>Micromonosporaceae</taxon>
        <taxon>Virgisporangium</taxon>
    </lineage>
</organism>
<name>A0A8J4A5F3_9ACTN</name>
<evidence type="ECO:0000256" key="1">
    <source>
        <dbReference type="SAM" id="Phobius"/>
    </source>
</evidence>
<dbReference type="AlphaFoldDB" id="A0A8J4A5F3"/>
<keyword evidence="3" id="KW-1185">Reference proteome</keyword>
<gene>
    <name evidence="2" type="ORF">Voc01_090770</name>
</gene>
<keyword evidence="1" id="KW-1133">Transmembrane helix</keyword>
<reference evidence="2" key="1">
    <citation type="submission" date="2021-01" db="EMBL/GenBank/DDBJ databases">
        <title>Whole genome shotgun sequence of Virgisporangium ochraceum NBRC 16418.</title>
        <authorList>
            <person name="Komaki H."/>
            <person name="Tamura T."/>
        </authorList>
    </citation>
    <scope>NUCLEOTIDE SEQUENCE</scope>
    <source>
        <strain evidence="2">NBRC 16418</strain>
    </source>
</reference>
<keyword evidence="1" id="KW-0472">Membrane</keyword>
<evidence type="ECO:0000313" key="3">
    <source>
        <dbReference type="Proteomes" id="UP000635606"/>
    </source>
</evidence>
<sequence>MRNQCIGHVDEGARSKYIEDWATGRGDLVLDHLQVKPELPDQIFLAATTARGARELTNCSFVSSRLADGCRFNDARLESVNFLRATFIHADFRNANFSSDAEFTSCKFEGRAQFMNATFGSRAKFGVVRFAEEADFGGATFGDAATFWKTQWNGDASFGNTKFGPNATFTFCRFGAKATFSGARLGEEADFSRSTFSGPVDFTAGSFGIAVQFSNTEFQGSARFRRRLFGRGASFNKSRFEGDTSFEFASFEDGDVAFTDAEVRSELFSLDGITFSRPVYINVKSNSVSLRGARFLNGGHIRLEGDATVDLEDASFPQPFMISGKEGSRASVSSVRRADLAGLVISELSLTDCRFVGAHNLDKLQIQSLVRPFQFFGVGPWGTRRMVILEEIEWRNSRANAASPSVSAEQVASIYRQLRKGREDRKDEPGAADFYYGEMLMRMRSTHSSRAERMIISVYWAASGFGLRASRAFAAFLALLLVAGIAISLWGLRGGSPRGVSSTMATGFLAAMKGSVGWQSPDTLNVLGEYINLGLRIAGPVLLGLGALAIRGRIKRG</sequence>
<dbReference type="InterPro" id="IPR001646">
    <property type="entry name" value="5peptide_repeat"/>
</dbReference>
<evidence type="ECO:0000313" key="2">
    <source>
        <dbReference type="EMBL" id="GIJ74160.1"/>
    </source>
</evidence>
<dbReference type="Pfam" id="PF13576">
    <property type="entry name" value="Pentapeptide_3"/>
    <property type="match status" value="2"/>
</dbReference>